<protein>
    <recommendedName>
        <fullName evidence="7 18">Phosphatidate cytidylyltransferase</fullName>
        <ecNumber evidence="6 18">2.7.7.41</ecNumber>
    </recommendedName>
</protein>
<feature type="transmembrane region" description="Helical" evidence="19">
    <location>
        <begin position="144"/>
        <end position="163"/>
    </location>
</feature>
<comment type="similarity">
    <text evidence="5 18">Belongs to the CDS family.</text>
</comment>
<evidence type="ECO:0000256" key="19">
    <source>
        <dbReference type="SAM" id="Phobius"/>
    </source>
</evidence>
<feature type="transmembrane region" description="Helical" evidence="19">
    <location>
        <begin position="242"/>
        <end position="260"/>
    </location>
</feature>
<evidence type="ECO:0000256" key="8">
    <source>
        <dbReference type="ARBA" id="ARBA00022475"/>
    </source>
</evidence>
<dbReference type="EC" id="2.7.7.41" evidence="6 18"/>
<dbReference type="PANTHER" id="PTHR46382:SF1">
    <property type="entry name" value="PHOSPHATIDATE CYTIDYLYLTRANSFERASE"/>
    <property type="match status" value="1"/>
</dbReference>
<dbReference type="InterPro" id="IPR000374">
    <property type="entry name" value="PC_trans"/>
</dbReference>
<keyword evidence="13 19" id="KW-1133">Transmembrane helix</keyword>
<evidence type="ECO:0000256" key="6">
    <source>
        <dbReference type="ARBA" id="ARBA00012487"/>
    </source>
</evidence>
<dbReference type="PANTHER" id="PTHR46382">
    <property type="entry name" value="PHOSPHATIDATE CYTIDYLYLTRANSFERASE"/>
    <property type="match status" value="1"/>
</dbReference>
<evidence type="ECO:0000256" key="15">
    <source>
        <dbReference type="ARBA" id="ARBA00023136"/>
    </source>
</evidence>
<evidence type="ECO:0000256" key="14">
    <source>
        <dbReference type="ARBA" id="ARBA00023098"/>
    </source>
</evidence>
<reference evidence="20" key="1">
    <citation type="submission" date="2020-10" db="EMBL/GenBank/DDBJ databases">
        <authorList>
            <person name="Szabo G."/>
        </authorList>
    </citation>
    <scope>NUCLEOTIDE SEQUENCE</scope>
    <source>
        <strain evidence="20">PROFFT</strain>
    </source>
</reference>
<comment type="pathway">
    <text evidence="4">Lipid metabolism.</text>
</comment>
<gene>
    <name evidence="20" type="primary">cdsA</name>
    <name evidence="20" type="ORF">PROFFT_A_03710</name>
</gene>
<keyword evidence="8" id="KW-1003">Cell membrane</keyword>
<accession>A0A8E4EYS2</accession>
<dbReference type="Proteomes" id="UP000683585">
    <property type="component" value="Chromosome"/>
</dbReference>
<evidence type="ECO:0000256" key="17">
    <source>
        <dbReference type="ARBA" id="ARBA00023264"/>
    </source>
</evidence>
<keyword evidence="16" id="KW-0594">Phospholipid biosynthesis</keyword>
<organism evidence="20 21">
    <name type="scientific">Candidatus Profftia tarda</name>
    <dbReference type="NCBI Taxonomy" id="1177216"/>
    <lineage>
        <taxon>Bacteria</taxon>
        <taxon>Pseudomonadati</taxon>
        <taxon>Pseudomonadota</taxon>
        <taxon>Gammaproteobacteria</taxon>
        <taxon>Enterobacterales</taxon>
        <taxon>Enterobacteriaceae</taxon>
        <taxon>Candidatus Profftia</taxon>
    </lineage>
</organism>
<keyword evidence="11 18" id="KW-0812">Transmembrane</keyword>
<dbReference type="GO" id="GO:0004605">
    <property type="term" value="F:phosphatidate cytidylyltransferase activity"/>
    <property type="evidence" value="ECO:0007669"/>
    <property type="project" value="UniProtKB-EC"/>
</dbReference>
<dbReference type="AlphaFoldDB" id="A0A8E4EYS2"/>
<keyword evidence="17" id="KW-1208">Phospholipid metabolism</keyword>
<dbReference type="Pfam" id="PF01148">
    <property type="entry name" value="CTP_transf_1"/>
    <property type="match status" value="1"/>
</dbReference>
<dbReference type="EMBL" id="LR890047">
    <property type="protein sequence ID" value="CAD6510402.1"/>
    <property type="molecule type" value="Genomic_DNA"/>
</dbReference>
<comment type="subcellular location">
    <subcellularLocation>
        <location evidence="2">Cell membrane</location>
        <topology evidence="2">Multi-pass membrane protein</topology>
    </subcellularLocation>
</comment>
<feature type="transmembrane region" description="Helical" evidence="19">
    <location>
        <begin position="54"/>
        <end position="72"/>
    </location>
</feature>
<evidence type="ECO:0000256" key="2">
    <source>
        <dbReference type="ARBA" id="ARBA00004651"/>
    </source>
</evidence>
<keyword evidence="14" id="KW-0443">Lipid metabolism</keyword>
<sequence length="309" mass="34884">MHSQNASDALGVLYKHINSYLILQWRKILLKSRIITTVILVPSMIISLFMLPPLGFAVMTLIICMLAAWEWGKLAGFAINSQRIWCALFFGLVLVAMLFSFYVFNFSVHVIGGSLWAAIIWWMFALLLVLFYPKSAVWWKHSRILKIIFGAATIVPFFGSTIALRQYGYKINSDQGIWCLLYIMVLVWCIDSSAYMFGNLFGKNKISPKISPGKTWEGFIGSLTTSTIISWVFSFYAPPRFIPAHLIFYSIIVAMSSMLGDLTESMFKREAGIKDSSFLIPGHGGILDRIDSLTAAVPVFAFFMLLIFD</sequence>
<evidence type="ECO:0000256" key="1">
    <source>
        <dbReference type="ARBA" id="ARBA00001698"/>
    </source>
</evidence>
<feature type="transmembrane region" description="Helical" evidence="19">
    <location>
        <begin position="290"/>
        <end position="308"/>
    </location>
</feature>
<evidence type="ECO:0000313" key="20">
    <source>
        <dbReference type="EMBL" id="CAD6510402.1"/>
    </source>
</evidence>
<comment type="pathway">
    <text evidence="3 18">Phospholipid metabolism; CDP-diacylglycerol biosynthesis; CDP-diacylglycerol from sn-glycerol 3-phosphate: step 3/3.</text>
</comment>
<comment type="catalytic activity">
    <reaction evidence="1 18">
        <text>a 1,2-diacyl-sn-glycero-3-phosphate + CTP + H(+) = a CDP-1,2-diacyl-sn-glycerol + diphosphate</text>
        <dbReference type="Rhea" id="RHEA:16229"/>
        <dbReference type="ChEBI" id="CHEBI:15378"/>
        <dbReference type="ChEBI" id="CHEBI:33019"/>
        <dbReference type="ChEBI" id="CHEBI:37563"/>
        <dbReference type="ChEBI" id="CHEBI:58332"/>
        <dbReference type="ChEBI" id="CHEBI:58608"/>
        <dbReference type="EC" id="2.7.7.41"/>
    </reaction>
</comment>
<keyword evidence="15 19" id="KW-0472">Membrane</keyword>
<dbReference type="GO" id="GO:0005886">
    <property type="term" value="C:plasma membrane"/>
    <property type="evidence" value="ECO:0007669"/>
    <property type="project" value="UniProtKB-SubCell"/>
</dbReference>
<dbReference type="UniPathway" id="UPA00557">
    <property type="reaction ID" value="UER00614"/>
</dbReference>
<dbReference type="KEGG" id="ptf:PROFFT_A_03710"/>
<evidence type="ECO:0000256" key="5">
    <source>
        <dbReference type="ARBA" id="ARBA00010185"/>
    </source>
</evidence>
<evidence type="ECO:0000256" key="7">
    <source>
        <dbReference type="ARBA" id="ARBA00019373"/>
    </source>
</evidence>
<evidence type="ECO:0000256" key="18">
    <source>
        <dbReference type="RuleBase" id="RU003938"/>
    </source>
</evidence>
<feature type="transmembrane region" description="Helical" evidence="19">
    <location>
        <begin position="218"/>
        <end position="236"/>
    </location>
</feature>
<proteinExistence type="inferred from homology"/>
<evidence type="ECO:0000256" key="11">
    <source>
        <dbReference type="ARBA" id="ARBA00022692"/>
    </source>
</evidence>
<evidence type="ECO:0000256" key="12">
    <source>
        <dbReference type="ARBA" id="ARBA00022695"/>
    </source>
</evidence>
<name>A0A8E4EYS2_9ENTR</name>
<evidence type="ECO:0000256" key="9">
    <source>
        <dbReference type="ARBA" id="ARBA00022516"/>
    </source>
</evidence>
<keyword evidence="10 18" id="KW-0808">Transferase</keyword>
<keyword evidence="21" id="KW-1185">Reference proteome</keyword>
<evidence type="ECO:0000313" key="21">
    <source>
        <dbReference type="Proteomes" id="UP000683585"/>
    </source>
</evidence>
<evidence type="ECO:0000256" key="3">
    <source>
        <dbReference type="ARBA" id="ARBA00005119"/>
    </source>
</evidence>
<keyword evidence="12 18" id="KW-0548">Nucleotidyltransferase</keyword>
<feature type="transmembrane region" description="Helical" evidence="19">
    <location>
        <begin position="84"/>
        <end position="104"/>
    </location>
</feature>
<dbReference type="PROSITE" id="PS01315">
    <property type="entry name" value="CDS"/>
    <property type="match status" value="1"/>
</dbReference>
<evidence type="ECO:0000256" key="13">
    <source>
        <dbReference type="ARBA" id="ARBA00022989"/>
    </source>
</evidence>
<evidence type="ECO:0000256" key="4">
    <source>
        <dbReference type="ARBA" id="ARBA00005189"/>
    </source>
</evidence>
<keyword evidence="9" id="KW-0444">Lipid biosynthesis</keyword>
<dbReference type="GO" id="GO:0016024">
    <property type="term" value="P:CDP-diacylglycerol biosynthetic process"/>
    <property type="evidence" value="ECO:0007669"/>
    <property type="project" value="UniProtKB-UniPathway"/>
</dbReference>
<feature type="transmembrane region" description="Helical" evidence="19">
    <location>
        <begin position="110"/>
        <end position="132"/>
    </location>
</feature>
<dbReference type="NCBIfam" id="NF008635">
    <property type="entry name" value="PRK11624.1"/>
    <property type="match status" value="1"/>
</dbReference>
<evidence type="ECO:0000256" key="10">
    <source>
        <dbReference type="ARBA" id="ARBA00022679"/>
    </source>
</evidence>
<feature type="transmembrane region" description="Helical" evidence="19">
    <location>
        <begin position="175"/>
        <end position="197"/>
    </location>
</feature>
<evidence type="ECO:0000256" key="16">
    <source>
        <dbReference type="ARBA" id="ARBA00023209"/>
    </source>
</evidence>